<accession>A0ABS0XWK0</accession>
<feature type="domain" description="Peptidase M10 serralysin C-terminal" evidence="5">
    <location>
        <begin position="564"/>
        <end position="626"/>
    </location>
</feature>
<comment type="caution">
    <text evidence="6">The sequence shown here is derived from an EMBL/GenBank/DDBJ whole genome shotgun (WGS) entry which is preliminary data.</text>
</comment>
<dbReference type="Pfam" id="PF08548">
    <property type="entry name" value="Peptidase_M10_C"/>
    <property type="match status" value="1"/>
</dbReference>
<keyword evidence="4" id="KW-0677">Repeat</keyword>
<dbReference type="InterPro" id="IPR050557">
    <property type="entry name" value="RTX_toxin/Mannuronan_C5-epim"/>
</dbReference>
<dbReference type="InterPro" id="IPR001343">
    <property type="entry name" value="Hemolysn_Ca-bd"/>
</dbReference>
<evidence type="ECO:0000259" key="5">
    <source>
        <dbReference type="Pfam" id="PF08548"/>
    </source>
</evidence>
<comment type="subcellular location">
    <subcellularLocation>
        <location evidence="2">Secreted</location>
    </subcellularLocation>
</comment>
<dbReference type="PANTHER" id="PTHR38340">
    <property type="entry name" value="S-LAYER PROTEIN"/>
    <property type="match status" value="1"/>
</dbReference>
<dbReference type="InterPro" id="IPR011049">
    <property type="entry name" value="Serralysin-like_metalloprot_C"/>
</dbReference>
<dbReference type="EMBL" id="JAELXT010000002">
    <property type="protein sequence ID" value="MBJ6124416.1"/>
    <property type="molecule type" value="Genomic_DNA"/>
</dbReference>
<gene>
    <name evidence="6" type="ORF">JAO75_03230</name>
</gene>
<name>A0ABS0XWK0_9HYPH</name>
<dbReference type="Gene3D" id="2.150.10.10">
    <property type="entry name" value="Serralysin-like metalloprotease, C-terminal"/>
    <property type="match status" value="2"/>
</dbReference>
<evidence type="ECO:0000256" key="4">
    <source>
        <dbReference type="ARBA" id="ARBA00022737"/>
    </source>
</evidence>
<dbReference type="Proteomes" id="UP000620670">
    <property type="component" value="Unassembled WGS sequence"/>
</dbReference>
<keyword evidence="3" id="KW-0964">Secreted</keyword>
<proteinExistence type="predicted"/>
<evidence type="ECO:0000313" key="6">
    <source>
        <dbReference type="EMBL" id="MBJ6124416.1"/>
    </source>
</evidence>
<sequence>MAEPFLWGSAFSPPSVIGLPRMTPLSNGTFLILGKTGRYPDFTLTAWIYNADGSLKARQDLDVPDHEVPGVYGDLEIPAIDPMAAELPDGRIAITWTVNTPSSGNTYVAPWMCIYSADLAPTGAPKPVFDPVSGARDYAESIIALDDGTLVVSARNEKDGHAYLRVFSPDGTRSAALDLGLAGGSAPGVALTDVTALANGNVAVVVREGTSSLKGYVLTPSDVGNPASPPYFEISTSTSIQKEAVKVTALRGGGFVVTWMEQGSAEEPAFNAFFRVYRPDGTASDVKPVSPLALPDLLSAGHSDVLSLPSGGFAVAYEKATELVGGVPGFEVHLAIFDEHGARVSDDLRVSQKATTASIYLHELHPMADGRILVRHSQGIQIVDPRGEAVSLKGTARDDHYIGTAFNDTLDGGAGSDVLNGAGGIDFVSFASSSIGVTASLSGASGDGVGDTWISIEGIIGSSFGDVFTGNGSSILKGRSGDDTYRIKAGDILEESAHEGRDTVLVGGSYKLRADAEVEVLRLFGISSKTRANLTGSETANEIVGHGGKNTLRGLSGNDVLKALSGNDTLKGDAGADKLHGGSGKDKLYGGTGRDVFVFDTKPSKSTNVDRIYDFNPKYDSIQLENKIFTKLGKGSTKGSTKGVKFKKDMFVKGDAAKDKEDRIIYDNKTGALSYDQDGTGSKAQVKIATLSKNLKLSYHDFFVI</sequence>
<dbReference type="RefSeq" id="WP_199046641.1">
    <property type="nucleotide sequence ID" value="NZ_JAELXT010000002.1"/>
</dbReference>
<evidence type="ECO:0000313" key="7">
    <source>
        <dbReference type="Proteomes" id="UP000620670"/>
    </source>
</evidence>
<comment type="cofactor">
    <cofactor evidence="1">
        <name>Ca(2+)</name>
        <dbReference type="ChEBI" id="CHEBI:29108"/>
    </cofactor>
</comment>
<dbReference type="InterPro" id="IPR013858">
    <property type="entry name" value="Peptidase_M10B_C"/>
</dbReference>
<dbReference type="InterPro" id="IPR018511">
    <property type="entry name" value="Hemolysin-typ_Ca-bd_CS"/>
</dbReference>
<organism evidence="6 7">
    <name type="scientific">Microvirga splendida</name>
    <dbReference type="NCBI Taxonomy" id="2795727"/>
    <lineage>
        <taxon>Bacteria</taxon>
        <taxon>Pseudomonadati</taxon>
        <taxon>Pseudomonadota</taxon>
        <taxon>Alphaproteobacteria</taxon>
        <taxon>Hyphomicrobiales</taxon>
        <taxon>Methylobacteriaceae</taxon>
        <taxon>Microvirga</taxon>
    </lineage>
</organism>
<evidence type="ECO:0000256" key="2">
    <source>
        <dbReference type="ARBA" id="ARBA00004613"/>
    </source>
</evidence>
<dbReference type="Pfam" id="PF00353">
    <property type="entry name" value="HemolysinCabind"/>
    <property type="match status" value="3"/>
</dbReference>
<evidence type="ECO:0000256" key="3">
    <source>
        <dbReference type="ARBA" id="ARBA00022525"/>
    </source>
</evidence>
<keyword evidence="7" id="KW-1185">Reference proteome</keyword>
<reference evidence="7" key="1">
    <citation type="submission" date="2020-12" db="EMBL/GenBank/DDBJ databases">
        <title>Hymenobacter sp.</title>
        <authorList>
            <person name="Kim M.K."/>
        </authorList>
    </citation>
    <scope>NUCLEOTIDE SEQUENCE [LARGE SCALE GENOMIC DNA]</scope>
    <source>
        <strain evidence="7">BT325</strain>
    </source>
</reference>
<dbReference type="PRINTS" id="PR00313">
    <property type="entry name" value="CABNDNGRPT"/>
</dbReference>
<evidence type="ECO:0000256" key="1">
    <source>
        <dbReference type="ARBA" id="ARBA00001913"/>
    </source>
</evidence>
<dbReference type="SUPFAM" id="SSF51120">
    <property type="entry name" value="beta-Roll"/>
    <property type="match status" value="2"/>
</dbReference>
<dbReference type="PANTHER" id="PTHR38340:SF1">
    <property type="entry name" value="S-LAYER PROTEIN"/>
    <property type="match status" value="1"/>
</dbReference>
<dbReference type="PROSITE" id="PS00330">
    <property type="entry name" value="HEMOLYSIN_CALCIUM"/>
    <property type="match status" value="2"/>
</dbReference>
<protein>
    <submittedName>
        <fullName evidence="6">Calcium-binding protein</fullName>
    </submittedName>
</protein>